<evidence type="ECO:0000313" key="4">
    <source>
        <dbReference type="EMBL" id="SHK15822.1"/>
    </source>
</evidence>
<evidence type="ECO:0000313" key="5">
    <source>
        <dbReference type="Proteomes" id="UP000184301"/>
    </source>
</evidence>
<dbReference type="InterPro" id="IPR050922">
    <property type="entry name" value="LytR/CpsA/Psr_CW_biosynth"/>
</dbReference>
<dbReference type="InterPro" id="IPR004474">
    <property type="entry name" value="LytR_CpsA_psr"/>
</dbReference>
<dbReference type="PANTHER" id="PTHR33392">
    <property type="entry name" value="POLYISOPRENYL-TEICHOIC ACID--PEPTIDOGLYCAN TEICHOIC ACID TRANSFERASE TAGU"/>
    <property type="match status" value="1"/>
</dbReference>
<organism evidence="4 5">
    <name type="scientific">Hespellia stercorisuis DSM 15480</name>
    <dbReference type="NCBI Taxonomy" id="1121950"/>
    <lineage>
        <taxon>Bacteria</taxon>
        <taxon>Bacillati</taxon>
        <taxon>Bacillota</taxon>
        <taxon>Clostridia</taxon>
        <taxon>Lachnospirales</taxon>
        <taxon>Lachnospiraceae</taxon>
        <taxon>Hespellia</taxon>
    </lineage>
</organism>
<name>A0A1M6Q6F7_9FIRM</name>
<gene>
    <name evidence="4" type="ORF">SAMN02745243_02330</name>
</gene>
<comment type="similarity">
    <text evidence="1">Belongs to the LytR/CpsA/Psr (LCP) family.</text>
</comment>
<keyword evidence="5" id="KW-1185">Reference proteome</keyword>
<dbReference type="NCBIfam" id="TIGR00350">
    <property type="entry name" value="lytR_cpsA_psr"/>
    <property type="match status" value="1"/>
</dbReference>
<dbReference type="Proteomes" id="UP000184301">
    <property type="component" value="Unassembled WGS sequence"/>
</dbReference>
<dbReference type="EMBL" id="FQZY01000032">
    <property type="protein sequence ID" value="SHK15822.1"/>
    <property type="molecule type" value="Genomic_DNA"/>
</dbReference>
<dbReference type="RefSeq" id="WP_073110589.1">
    <property type="nucleotide sequence ID" value="NZ_FQZY01000032.1"/>
</dbReference>
<evidence type="ECO:0000256" key="1">
    <source>
        <dbReference type="ARBA" id="ARBA00006068"/>
    </source>
</evidence>
<sequence length="435" mass="47242">MAKKNPYAGMTRGQRKMLRKRRRRRKILILLVELILLLVLGTVAFGTVKWSKMSQTNLKSADLEMYKDTGDFTNIALFGLDSRDGELEGGVQSDTIMIASINNKTNELNLVSVYRDTLMQQTDGTYEKANSAYCEGGVADAIAMLNRNLDLDIDKYVSINFNALIDVIDALDGIEIDVTDEEIDYINGYATEIIKVTGKDTWAVTQPGRQTLTGVQATAYARIRYTTGDDYKRTERQRLVLQKVIEKAQQADFVTLNKIVDKVLPQVSTNLTATNLLGMAAHAKEYSIGEMSGFPFDVTACDYVVGHEGSYVTAIGFADNVKQLHKYLFGEQNYQVSDTVQTVDGDVIYLTGIDPANYGGGETGTSGGDGTTGGDGTDSGTYGGEGADSGTYDAGGAGDTSYDSTGDYTQNGGGTDAGWQDNTQNEGYYDNSATY</sequence>
<protein>
    <submittedName>
        <fullName evidence="4">Transcriptional attenuator, LytR family</fullName>
    </submittedName>
</protein>
<dbReference type="PANTHER" id="PTHR33392:SF6">
    <property type="entry name" value="POLYISOPRENYL-TEICHOIC ACID--PEPTIDOGLYCAN TEICHOIC ACID TRANSFERASE TAGU"/>
    <property type="match status" value="1"/>
</dbReference>
<dbReference type="STRING" id="1121950.SAMN02745243_02330"/>
<feature type="domain" description="Cell envelope-related transcriptional attenuator" evidence="3">
    <location>
        <begin position="93"/>
        <end position="249"/>
    </location>
</feature>
<dbReference type="AlphaFoldDB" id="A0A1M6Q6F7"/>
<reference evidence="4 5" key="1">
    <citation type="submission" date="2016-11" db="EMBL/GenBank/DDBJ databases">
        <authorList>
            <person name="Jaros S."/>
            <person name="Januszkiewicz K."/>
            <person name="Wedrychowicz H."/>
        </authorList>
    </citation>
    <scope>NUCLEOTIDE SEQUENCE [LARGE SCALE GENOMIC DNA]</scope>
    <source>
        <strain evidence="4 5">DSM 15480</strain>
    </source>
</reference>
<proteinExistence type="inferred from homology"/>
<feature type="compositionally biased region" description="Polar residues" evidence="2">
    <location>
        <begin position="401"/>
        <end position="410"/>
    </location>
</feature>
<dbReference type="Pfam" id="PF03816">
    <property type="entry name" value="LytR_cpsA_psr"/>
    <property type="match status" value="1"/>
</dbReference>
<dbReference type="Gene3D" id="3.40.630.190">
    <property type="entry name" value="LCP protein"/>
    <property type="match status" value="1"/>
</dbReference>
<feature type="region of interest" description="Disordered" evidence="2">
    <location>
        <begin position="359"/>
        <end position="435"/>
    </location>
</feature>
<accession>A0A1M6Q6F7</accession>
<evidence type="ECO:0000259" key="3">
    <source>
        <dbReference type="Pfam" id="PF03816"/>
    </source>
</evidence>
<feature type="compositionally biased region" description="Gly residues" evidence="2">
    <location>
        <begin position="359"/>
        <end position="398"/>
    </location>
</feature>
<evidence type="ECO:0000256" key="2">
    <source>
        <dbReference type="SAM" id="MobiDB-lite"/>
    </source>
</evidence>
<feature type="compositionally biased region" description="Polar residues" evidence="2">
    <location>
        <begin position="420"/>
        <end position="435"/>
    </location>
</feature>